<keyword evidence="7" id="KW-1015">Disulfide bond</keyword>
<comment type="subcellular location">
    <subcellularLocation>
        <location evidence="1">Cell membrane</location>
        <topology evidence="1">Single-pass type I membrane protein</topology>
    </subcellularLocation>
</comment>
<evidence type="ECO:0000256" key="6">
    <source>
        <dbReference type="ARBA" id="ARBA00023136"/>
    </source>
</evidence>
<proteinExistence type="predicted"/>
<dbReference type="InterPro" id="IPR003599">
    <property type="entry name" value="Ig_sub"/>
</dbReference>
<dbReference type="SMART" id="SM00409">
    <property type="entry name" value="IG"/>
    <property type="match status" value="2"/>
</dbReference>
<keyword evidence="10" id="KW-0393">Immunoglobulin domain</keyword>
<dbReference type="OrthoDB" id="9983389at2759"/>
<evidence type="ECO:0000256" key="10">
    <source>
        <dbReference type="ARBA" id="ARBA00023319"/>
    </source>
</evidence>
<feature type="chain" id="PRO_5040390703" description="Ig-like domain-containing protein" evidence="12">
    <location>
        <begin position="24"/>
        <end position="366"/>
    </location>
</feature>
<dbReference type="PANTHER" id="PTHR25466:SF14">
    <property type="entry name" value="BUTYROPHILIN SUBFAMILY 2 MEMBER A2-LIKE-RELATED"/>
    <property type="match status" value="1"/>
</dbReference>
<dbReference type="InterPro" id="IPR051713">
    <property type="entry name" value="T-cell_Activation_Regulation"/>
</dbReference>
<dbReference type="PROSITE" id="PS50835">
    <property type="entry name" value="IG_LIKE"/>
    <property type="match status" value="3"/>
</dbReference>
<dbReference type="InterPro" id="IPR013783">
    <property type="entry name" value="Ig-like_fold"/>
</dbReference>
<evidence type="ECO:0000256" key="12">
    <source>
        <dbReference type="SAM" id="SignalP"/>
    </source>
</evidence>
<name>A0A9Q1EYZ9_SYNKA</name>
<evidence type="ECO:0000313" key="14">
    <source>
        <dbReference type="EMBL" id="KAJ8347845.1"/>
    </source>
</evidence>
<feature type="transmembrane region" description="Helical" evidence="11">
    <location>
        <begin position="335"/>
        <end position="354"/>
    </location>
</feature>
<evidence type="ECO:0000256" key="11">
    <source>
        <dbReference type="SAM" id="Phobius"/>
    </source>
</evidence>
<evidence type="ECO:0000256" key="9">
    <source>
        <dbReference type="ARBA" id="ARBA00023180"/>
    </source>
</evidence>
<feature type="domain" description="Ig-like" evidence="13">
    <location>
        <begin position="16"/>
        <end position="120"/>
    </location>
</feature>
<keyword evidence="15" id="KW-1185">Reference proteome</keyword>
<evidence type="ECO:0000256" key="5">
    <source>
        <dbReference type="ARBA" id="ARBA00022989"/>
    </source>
</evidence>
<dbReference type="GO" id="GO:0009897">
    <property type="term" value="C:external side of plasma membrane"/>
    <property type="evidence" value="ECO:0007669"/>
    <property type="project" value="TreeGrafter"/>
</dbReference>
<keyword evidence="2" id="KW-1003">Cell membrane</keyword>
<keyword evidence="8" id="KW-0675">Receptor</keyword>
<dbReference type="Proteomes" id="UP001152622">
    <property type="component" value="Chromosome 10"/>
</dbReference>
<dbReference type="PANTHER" id="PTHR25466">
    <property type="entry name" value="T-LYMPHOCYTE ACTIVATION ANTIGEN"/>
    <property type="match status" value="1"/>
</dbReference>
<dbReference type="GO" id="GO:0031295">
    <property type="term" value="P:T cell costimulation"/>
    <property type="evidence" value="ECO:0007669"/>
    <property type="project" value="TreeGrafter"/>
</dbReference>
<dbReference type="EMBL" id="JAINUF010000010">
    <property type="protein sequence ID" value="KAJ8347845.1"/>
    <property type="molecule type" value="Genomic_DNA"/>
</dbReference>
<dbReference type="GO" id="GO:0042102">
    <property type="term" value="P:positive regulation of T cell proliferation"/>
    <property type="evidence" value="ECO:0007669"/>
    <property type="project" value="TreeGrafter"/>
</dbReference>
<evidence type="ECO:0000256" key="3">
    <source>
        <dbReference type="ARBA" id="ARBA00022692"/>
    </source>
</evidence>
<feature type="domain" description="Ig-like" evidence="13">
    <location>
        <begin position="126"/>
        <end position="218"/>
    </location>
</feature>
<evidence type="ECO:0000256" key="1">
    <source>
        <dbReference type="ARBA" id="ARBA00004251"/>
    </source>
</evidence>
<keyword evidence="9" id="KW-0325">Glycoprotein</keyword>
<dbReference type="SUPFAM" id="SSF48726">
    <property type="entry name" value="Immunoglobulin"/>
    <property type="match status" value="3"/>
</dbReference>
<dbReference type="FunFam" id="2.60.40.10:FF:000142">
    <property type="entry name" value="V-set domain-containing T-cell activation inhibitor 1"/>
    <property type="match status" value="1"/>
</dbReference>
<keyword evidence="5 11" id="KW-1133">Transmembrane helix</keyword>
<evidence type="ECO:0000256" key="4">
    <source>
        <dbReference type="ARBA" id="ARBA00022729"/>
    </source>
</evidence>
<sequence length="366" mass="41504">MAWAAAVILFWVWTLPFTEPTESNVICIFSEDCILPCSFQAASDEVIHWNRNQTSVHAYYHDADRLTQQDHRFKGRTFLFKDLIKKGNASLLLRNCTIQDSGRYHCYTSTKQGNQDKLVNMKVHAPIQSVNITKMGQEVICSSQDIYPAPSVSWATDPPTQSDMLNGSTPTTLDLRGLYLVWSKIMMLGNVSDYTYICSVTSADGMKWTTSMRQQEIYGENGGDMTIPCLAPETFKPHDFTLTWTLTRANKSEVILTFQSLTRQISNQWKSQARVDPDQVLSGNGSLWLQNLRNAHTGTYSCTFSAFQIQHLVHTDVILAPRKDDQGFRIHASTIAAFVLAVLLGFIIFSVIHLRHLWSIRKIQEI</sequence>
<gene>
    <name evidence="14" type="ORF">SKAU_G00264340</name>
</gene>
<evidence type="ECO:0000256" key="7">
    <source>
        <dbReference type="ARBA" id="ARBA00023157"/>
    </source>
</evidence>
<reference evidence="14" key="1">
    <citation type="journal article" date="2023" name="Science">
        <title>Genome structures resolve the early diversification of teleost fishes.</title>
        <authorList>
            <person name="Parey E."/>
            <person name="Louis A."/>
            <person name="Montfort J."/>
            <person name="Bouchez O."/>
            <person name="Roques C."/>
            <person name="Iampietro C."/>
            <person name="Lluch J."/>
            <person name="Castinel A."/>
            <person name="Donnadieu C."/>
            <person name="Desvignes T."/>
            <person name="Floi Bucao C."/>
            <person name="Jouanno E."/>
            <person name="Wen M."/>
            <person name="Mejri S."/>
            <person name="Dirks R."/>
            <person name="Jansen H."/>
            <person name="Henkel C."/>
            <person name="Chen W.J."/>
            <person name="Zahm M."/>
            <person name="Cabau C."/>
            <person name="Klopp C."/>
            <person name="Thompson A.W."/>
            <person name="Robinson-Rechavi M."/>
            <person name="Braasch I."/>
            <person name="Lecointre G."/>
            <person name="Bobe J."/>
            <person name="Postlethwait J.H."/>
            <person name="Berthelot C."/>
            <person name="Roest Crollius H."/>
            <person name="Guiguen Y."/>
        </authorList>
    </citation>
    <scope>NUCLEOTIDE SEQUENCE</scope>
    <source>
        <strain evidence="14">WJC10195</strain>
    </source>
</reference>
<keyword evidence="3 11" id="KW-0812">Transmembrane</keyword>
<protein>
    <recommendedName>
        <fullName evidence="13">Ig-like domain-containing protein</fullName>
    </recommendedName>
</protein>
<dbReference type="GO" id="GO:0006955">
    <property type="term" value="P:immune response"/>
    <property type="evidence" value="ECO:0007669"/>
    <property type="project" value="TreeGrafter"/>
</dbReference>
<dbReference type="GO" id="GO:0071222">
    <property type="term" value="P:cellular response to lipopolysaccharide"/>
    <property type="evidence" value="ECO:0007669"/>
    <property type="project" value="TreeGrafter"/>
</dbReference>
<dbReference type="Gene3D" id="2.60.40.10">
    <property type="entry name" value="Immunoglobulins"/>
    <property type="match status" value="3"/>
</dbReference>
<organism evidence="14 15">
    <name type="scientific">Synaphobranchus kaupii</name>
    <name type="common">Kaup's arrowtooth eel</name>
    <dbReference type="NCBI Taxonomy" id="118154"/>
    <lineage>
        <taxon>Eukaryota</taxon>
        <taxon>Metazoa</taxon>
        <taxon>Chordata</taxon>
        <taxon>Craniata</taxon>
        <taxon>Vertebrata</taxon>
        <taxon>Euteleostomi</taxon>
        <taxon>Actinopterygii</taxon>
        <taxon>Neopterygii</taxon>
        <taxon>Teleostei</taxon>
        <taxon>Anguilliformes</taxon>
        <taxon>Synaphobranchidae</taxon>
        <taxon>Synaphobranchus</taxon>
    </lineage>
</organism>
<evidence type="ECO:0000259" key="13">
    <source>
        <dbReference type="PROSITE" id="PS50835"/>
    </source>
</evidence>
<evidence type="ECO:0000256" key="2">
    <source>
        <dbReference type="ARBA" id="ARBA00022475"/>
    </source>
</evidence>
<dbReference type="InterPro" id="IPR007110">
    <property type="entry name" value="Ig-like_dom"/>
</dbReference>
<keyword evidence="6 11" id="KW-0472">Membrane</keyword>
<evidence type="ECO:0000313" key="15">
    <source>
        <dbReference type="Proteomes" id="UP001152622"/>
    </source>
</evidence>
<keyword evidence="4 12" id="KW-0732">Signal</keyword>
<evidence type="ECO:0000256" key="8">
    <source>
        <dbReference type="ARBA" id="ARBA00023170"/>
    </source>
</evidence>
<dbReference type="InterPro" id="IPR036179">
    <property type="entry name" value="Ig-like_dom_sf"/>
</dbReference>
<feature type="signal peptide" evidence="12">
    <location>
        <begin position="1"/>
        <end position="23"/>
    </location>
</feature>
<dbReference type="GO" id="GO:0007166">
    <property type="term" value="P:cell surface receptor signaling pathway"/>
    <property type="evidence" value="ECO:0007669"/>
    <property type="project" value="TreeGrafter"/>
</dbReference>
<dbReference type="GO" id="GO:0042130">
    <property type="term" value="P:negative regulation of T cell proliferation"/>
    <property type="evidence" value="ECO:0007669"/>
    <property type="project" value="TreeGrafter"/>
</dbReference>
<feature type="domain" description="Ig-like" evidence="13">
    <location>
        <begin position="222"/>
        <end position="303"/>
    </location>
</feature>
<comment type="caution">
    <text evidence="14">The sequence shown here is derived from an EMBL/GenBank/DDBJ whole genome shotgun (WGS) entry which is preliminary data.</text>
</comment>
<dbReference type="Pfam" id="PF07686">
    <property type="entry name" value="V-set"/>
    <property type="match status" value="2"/>
</dbReference>
<dbReference type="InterPro" id="IPR013106">
    <property type="entry name" value="Ig_V-set"/>
</dbReference>
<accession>A0A9Q1EYZ9</accession>
<dbReference type="AlphaFoldDB" id="A0A9Q1EYZ9"/>